<reference evidence="12" key="1">
    <citation type="submission" date="2016-10" db="EMBL/GenBank/DDBJ databases">
        <authorList>
            <person name="Varghese N."/>
            <person name="Submissions S."/>
        </authorList>
    </citation>
    <scope>NUCLEOTIDE SEQUENCE [LARGE SCALE GENOMIC DNA]</scope>
    <source>
        <strain evidence="12">DSM 100420</strain>
    </source>
</reference>
<feature type="transmembrane region" description="Helical" evidence="8">
    <location>
        <begin position="72"/>
        <end position="93"/>
    </location>
</feature>
<organism evidence="11 12">
    <name type="scientific">Jannaschia faecimaris</name>
    <dbReference type="NCBI Taxonomy" id="1244108"/>
    <lineage>
        <taxon>Bacteria</taxon>
        <taxon>Pseudomonadati</taxon>
        <taxon>Pseudomonadota</taxon>
        <taxon>Alphaproteobacteria</taxon>
        <taxon>Rhodobacterales</taxon>
        <taxon>Roseobacteraceae</taxon>
        <taxon>Jannaschia</taxon>
    </lineage>
</organism>
<dbReference type="STRING" id="1244108.SAMN05444004_10813"/>
<evidence type="ECO:0000256" key="4">
    <source>
        <dbReference type="ARBA" id="ARBA00022840"/>
    </source>
</evidence>
<evidence type="ECO:0000313" key="12">
    <source>
        <dbReference type="Proteomes" id="UP000198914"/>
    </source>
</evidence>
<evidence type="ECO:0000256" key="3">
    <source>
        <dbReference type="ARBA" id="ARBA00022741"/>
    </source>
</evidence>
<feature type="domain" description="ABC transmembrane type-1" evidence="10">
    <location>
        <begin position="36"/>
        <end position="315"/>
    </location>
</feature>
<comment type="subcellular location">
    <subcellularLocation>
        <location evidence="1">Cell membrane</location>
        <topology evidence="1">Multi-pass membrane protein</topology>
    </subcellularLocation>
</comment>
<evidence type="ECO:0000259" key="9">
    <source>
        <dbReference type="PROSITE" id="PS50893"/>
    </source>
</evidence>
<dbReference type="InterPro" id="IPR011918">
    <property type="entry name" value="ABC_MsbA_ATP-bd"/>
</dbReference>
<feature type="transmembrane region" description="Helical" evidence="8">
    <location>
        <begin position="286"/>
        <end position="306"/>
    </location>
</feature>
<dbReference type="InterPro" id="IPR011527">
    <property type="entry name" value="ABC1_TM_dom"/>
</dbReference>
<feature type="transmembrane region" description="Helical" evidence="8">
    <location>
        <begin position="30"/>
        <end position="52"/>
    </location>
</feature>
<feature type="domain" description="ABC transporter" evidence="9">
    <location>
        <begin position="348"/>
        <end position="584"/>
    </location>
</feature>
<feature type="transmembrane region" description="Helical" evidence="8">
    <location>
        <begin position="139"/>
        <end position="166"/>
    </location>
</feature>
<keyword evidence="5 8" id="KW-1133">Transmembrane helix</keyword>
<evidence type="ECO:0000259" key="10">
    <source>
        <dbReference type="PROSITE" id="PS50929"/>
    </source>
</evidence>
<dbReference type="RefSeq" id="WP_092645617.1">
    <property type="nucleotide sequence ID" value="NZ_FNPX01000008.1"/>
</dbReference>
<dbReference type="PROSITE" id="PS00211">
    <property type="entry name" value="ABC_TRANSPORTER_1"/>
    <property type="match status" value="1"/>
</dbReference>
<dbReference type="EMBL" id="FNPX01000008">
    <property type="protein sequence ID" value="SDZ22157.1"/>
    <property type="molecule type" value="Genomic_DNA"/>
</dbReference>
<dbReference type="InterPro" id="IPR003593">
    <property type="entry name" value="AAA+_ATPase"/>
</dbReference>
<dbReference type="Proteomes" id="UP000198914">
    <property type="component" value="Unassembled WGS sequence"/>
</dbReference>
<dbReference type="PROSITE" id="PS50893">
    <property type="entry name" value="ABC_TRANSPORTER_2"/>
    <property type="match status" value="1"/>
</dbReference>
<dbReference type="InterPro" id="IPR003439">
    <property type="entry name" value="ABC_transporter-like_ATP-bd"/>
</dbReference>
<dbReference type="OrthoDB" id="9808328at2"/>
<dbReference type="GO" id="GO:0016887">
    <property type="term" value="F:ATP hydrolysis activity"/>
    <property type="evidence" value="ECO:0007669"/>
    <property type="project" value="InterPro"/>
</dbReference>
<evidence type="ECO:0000256" key="8">
    <source>
        <dbReference type="SAM" id="Phobius"/>
    </source>
</evidence>
<dbReference type="SUPFAM" id="SSF52540">
    <property type="entry name" value="P-loop containing nucleoside triphosphate hydrolases"/>
    <property type="match status" value="1"/>
</dbReference>
<evidence type="ECO:0000313" key="11">
    <source>
        <dbReference type="EMBL" id="SDZ22157.1"/>
    </source>
</evidence>
<keyword evidence="2 8" id="KW-0812">Transmembrane</keyword>
<name>A0A1H3R927_9RHOB</name>
<dbReference type="Pfam" id="PF00005">
    <property type="entry name" value="ABC_tran"/>
    <property type="match status" value="1"/>
</dbReference>
<keyword evidence="3" id="KW-0547">Nucleotide-binding</keyword>
<dbReference type="NCBIfam" id="TIGR02204">
    <property type="entry name" value="MsbA_rel"/>
    <property type="match status" value="1"/>
</dbReference>
<evidence type="ECO:0000256" key="1">
    <source>
        <dbReference type="ARBA" id="ARBA00004651"/>
    </source>
</evidence>
<feature type="transmembrane region" description="Helical" evidence="8">
    <location>
        <begin position="250"/>
        <end position="274"/>
    </location>
</feature>
<dbReference type="CDD" id="cd03249">
    <property type="entry name" value="ABC_MTABC3_MDL1_MDL2"/>
    <property type="match status" value="1"/>
</dbReference>
<protein>
    <submittedName>
        <fullName evidence="11">ATP-binding cassette, subfamily B</fullName>
    </submittedName>
</protein>
<feature type="transmembrane region" description="Helical" evidence="8">
    <location>
        <begin position="172"/>
        <end position="191"/>
    </location>
</feature>
<evidence type="ECO:0000256" key="5">
    <source>
        <dbReference type="ARBA" id="ARBA00022989"/>
    </source>
</evidence>
<sequence>MAEIANEAERARSKKIGSLRSLTPFFRPHIGLVASAIAALVLTAFISLVLPLAVRRVVDGFQAGDAQLLDQYFGAALVIAGLLALGTGLRYYLVTGLGERVVADIRKSVFSRMIGMSPSFYDSILTGEVLSRITTDTTLLLSVIGSSVSVALRNVLILIGGMGLMIWTAPKLSGLVLLIVPAVIIPIIVLGRRLRKLSRENQDWIAESSGRASEWLLSAQTVQAYTFEGEAADRFNLVTEKSFRSAKTRIAVRAVMTIIVISLVFAGIVGVLWIGARDVRADVMTIGELIQFLIFAIMVAGSVAALSEIWGELQRAAGATERLVELLQIEDDVTDPAQAVPAPKVETVTFENVTFHYPTRPEIKALDNVTLTVAPGETVALVGPSGAGKSTVIQLLQRFYDPDAGRILLGETDLRNMTRADFRAHMALVPQDPVIFAASARDNIRFGNPDASDEAVEVAARAAAAHDFLVELPQGYDTYVGERGVMLSGGQKQRIAIARAILRDAPVLLLDEATSALDAESERLVQDAVARLARDRTTIIVAHRLATVKQADRIIVMERGRIAAQGTHEELVTQGGLYARLARLQFTDGMAAE</sequence>
<evidence type="ECO:0000256" key="2">
    <source>
        <dbReference type="ARBA" id="ARBA00022692"/>
    </source>
</evidence>
<keyword evidence="6 8" id="KW-0472">Membrane</keyword>
<dbReference type="GO" id="GO:0090374">
    <property type="term" value="P:oligopeptide export from mitochondrion"/>
    <property type="evidence" value="ECO:0007669"/>
    <property type="project" value="TreeGrafter"/>
</dbReference>
<keyword evidence="4 11" id="KW-0067">ATP-binding</keyword>
<accession>A0A1H3R927</accession>
<dbReference type="InterPro" id="IPR027417">
    <property type="entry name" value="P-loop_NTPase"/>
</dbReference>
<dbReference type="Gene3D" id="1.20.1560.10">
    <property type="entry name" value="ABC transporter type 1, transmembrane domain"/>
    <property type="match status" value="1"/>
</dbReference>
<gene>
    <name evidence="11" type="ORF">SAMN05444004_10813</name>
</gene>
<dbReference type="SMART" id="SM00382">
    <property type="entry name" value="AAA"/>
    <property type="match status" value="1"/>
</dbReference>
<dbReference type="PROSITE" id="PS50929">
    <property type="entry name" value="ABC_TM1F"/>
    <property type="match status" value="1"/>
</dbReference>
<dbReference type="PANTHER" id="PTHR43394:SF1">
    <property type="entry name" value="ATP-BINDING CASSETTE SUB-FAMILY B MEMBER 10, MITOCHONDRIAL"/>
    <property type="match status" value="1"/>
</dbReference>
<dbReference type="GO" id="GO:0005524">
    <property type="term" value="F:ATP binding"/>
    <property type="evidence" value="ECO:0007669"/>
    <property type="project" value="UniProtKB-KW"/>
</dbReference>
<dbReference type="GO" id="GO:0005886">
    <property type="term" value="C:plasma membrane"/>
    <property type="evidence" value="ECO:0007669"/>
    <property type="project" value="UniProtKB-SubCell"/>
</dbReference>
<dbReference type="Pfam" id="PF00664">
    <property type="entry name" value="ABC_membrane"/>
    <property type="match status" value="1"/>
</dbReference>
<dbReference type="SUPFAM" id="SSF90123">
    <property type="entry name" value="ABC transporter transmembrane region"/>
    <property type="match status" value="1"/>
</dbReference>
<dbReference type="CDD" id="cd18575">
    <property type="entry name" value="ABC_6TM_bac_exporter_ABCB8_10_like"/>
    <property type="match status" value="1"/>
</dbReference>
<dbReference type="Gene3D" id="3.40.50.300">
    <property type="entry name" value="P-loop containing nucleotide triphosphate hydrolases"/>
    <property type="match status" value="1"/>
</dbReference>
<keyword evidence="12" id="KW-1185">Reference proteome</keyword>
<proteinExistence type="predicted"/>
<dbReference type="InterPro" id="IPR036640">
    <property type="entry name" value="ABC1_TM_sf"/>
</dbReference>
<dbReference type="PANTHER" id="PTHR43394">
    <property type="entry name" value="ATP-DEPENDENT PERMEASE MDL1, MITOCHONDRIAL"/>
    <property type="match status" value="1"/>
</dbReference>
<evidence type="ECO:0000256" key="6">
    <source>
        <dbReference type="ARBA" id="ARBA00023136"/>
    </source>
</evidence>
<comment type="function">
    <text evidence="7">Part of an ABC transporter complex. Transmembrane domains (TMD) form a pore in the inner membrane and the ATP-binding domain (NBD) is responsible for energy generation.</text>
</comment>
<dbReference type="InterPro" id="IPR017871">
    <property type="entry name" value="ABC_transporter-like_CS"/>
</dbReference>
<dbReference type="AlphaFoldDB" id="A0A1H3R927"/>
<evidence type="ECO:0000256" key="7">
    <source>
        <dbReference type="ARBA" id="ARBA00024725"/>
    </source>
</evidence>
<dbReference type="InterPro" id="IPR039421">
    <property type="entry name" value="Type_1_exporter"/>
</dbReference>
<dbReference type="FunFam" id="3.40.50.300:FF:000218">
    <property type="entry name" value="Multidrug ABC transporter ATP-binding protein"/>
    <property type="match status" value="1"/>
</dbReference>
<dbReference type="GO" id="GO:0015421">
    <property type="term" value="F:ABC-type oligopeptide transporter activity"/>
    <property type="evidence" value="ECO:0007669"/>
    <property type="project" value="TreeGrafter"/>
</dbReference>